<keyword evidence="2" id="KW-1185">Reference proteome</keyword>
<evidence type="ECO:0000313" key="1">
    <source>
        <dbReference type="EMBL" id="KAG7522641.1"/>
    </source>
</evidence>
<dbReference type="PANTHER" id="PTHR33480:SF5">
    <property type="entry name" value="SI:DKEY-51D8.9"/>
    <property type="match status" value="1"/>
</dbReference>
<organism evidence="1 2">
    <name type="scientific">Solea senegalensis</name>
    <name type="common">Senegalese sole</name>
    <dbReference type="NCBI Taxonomy" id="28829"/>
    <lineage>
        <taxon>Eukaryota</taxon>
        <taxon>Metazoa</taxon>
        <taxon>Chordata</taxon>
        <taxon>Craniata</taxon>
        <taxon>Vertebrata</taxon>
        <taxon>Euteleostomi</taxon>
        <taxon>Actinopterygii</taxon>
        <taxon>Neopterygii</taxon>
        <taxon>Teleostei</taxon>
        <taxon>Neoteleostei</taxon>
        <taxon>Acanthomorphata</taxon>
        <taxon>Carangaria</taxon>
        <taxon>Pleuronectiformes</taxon>
        <taxon>Pleuronectoidei</taxon>
        <taxon>Soleidae</taxon>
        <taxon>Solea</taxon>
    </lineage>
</organism>
<name>A0AAV6SZU8_SOLSE</name>
<dbReference type="EMBL" id="JAGKHQ010000002">
    <property type="protein sequence ID" value="KAG7522641.1"/>
    <property type="molecule type" value="Genomic_DNA"/>
</dbReference>
<proteinExistence type="predicted"/>
<dbReference type="Proteomes" id="UP000693946">
    <property type="component" value="Linkage Group LG10"/>
</dbReference>
<dbReference type="PANTHER" id="PTHR33480">
    <property type="entry name" value="SET DOMAIN-CONTAINING PROTEIN-RELATED"/>
    <property type="match status" value="1"/>
</dbReference>
<sequence length="73" mass="8586">MLKGRQGKKRMWEKDEVTAVERHMMSFITSCRVPGKSDCDKCLNIEKTALRNRDWLAIKCYVKNRITALKKKV</sequence>
<protein>
    <submittedName>
        <fullName evidence="1">Uncharacterized protein</fullName>
    </submittedName>
</protein>
<reference evidence="1 2" key="1">
    <citation type="journal article" date="2021" name="Sci. Rep.">
        <title>Chromosome anchoring in Senegalese sole (Solea senegalensis) reveals sex-associated markers and genome rearrangements in flatfish.</title>
        <authorList>
            <person name="Guerrero-Cozar I."/>
            <person name="Gomez-Garrido J."/>
            <person name="Berbel C."/>
            <person name="Martinez-Blanch J.F."/>
            <person name="Alioto T."/>
            <person name="Claros M.G."/>
            <person name="Gagnaire P.A."/>
            <person name="Manchado M."/>
        </authorList>
    </citation>
    <scope>NUCLEOTIDE SEQUENCE [LARGE SCALE GENOMIC DNA]</scope>
    <source>
        <strain evidence="1">Sse05_10M</strain>
    </source>
</reference>
<accession>A0AAV6SZU8</accession>
<gene>
    <name evidence="1" type="ORF">JOB18_027295</name>
</gene>
<comment type="caution">
    <text evidence="1">The sequence shown here is derived from an EMBL/GenBank/DDBJ whole genome shotgun (WGS) entry which is preliminary data.</text>
</comment>
<dbReference type="AlphaFoldDB" id="A0AAV6SZU8"/>
<evidence type="ECO:0000313" key="2">
    <source>
        <dbReference type="Proteomes" id="UP000693946"/>
    </source>
</evidence>